<dbReference type="PANTHER" id="PTHR48100">
    <property type="entry name" value="BROAD-SPECIFICITY PHOSPHATASE YOR283W-RELATED"/>
    <property type="match status" value="1"/>
</dbReference>
<comment type="caution">
    <text evidence="2">The sequence shown here is derived from an EMBL/GenBank/DDBJ whole genome shotgun (WGS) entry which is preliminary data.</text>
</comment>
<dbReference type="AlphaFoldDB" id="A0A413T561"/>
<dbReference type="GeneID" id="78404499"/>
<dbReference type="PANTHER" id="PTHR48100:SF59">
    <property type="entry name" value="ADENOSYLCOBALAMIN_ALPHA-RIBAZOLE PHOSPHATASE"/>
    <property type="match status" value="1"/>
</dbReference>
<accession>A0A413T561</accession>
<dbReference type="NCBIfam" id="TIGR03162">
    <property type="entry name" value="ribazole_cobC"/>
    <property type="match status" value="1"/>
</dbReference>
<dbReference type="Gene3D" id="3.40.50.1240">
    <property type="entry name" value="Phosphoglycerate mutase-like"/>
    <property type="match status" value="1"/>
</dbReference>
<reference evidence="2 3" key="1">
    <citation type="submission" date="2018-08" db="EMBL/GenBank/DDBJ databases">
        <title>A genome reference for cultivated species of the human gut microbiota.</title>
        <authorList>
            <person name="Zou Y."/>
            <person name="Xue W."/>
            <person name="Luo G."/>
        </authorList>
    </citation>
    <scope>NUCLEOTIDE SEQUENCE [LARGE SCALE GENOMIC DNA]</scope>
    <source>
        <strain evidence="2 3">AM42-38</strain>
    </source>
</reference>
<dbReference type="SMART" id="SM00855">
    <property type="entry name" value="PGAM"/>
    <property type="match status" value="1"/>
</dbReference>
<evidence type="ECO:0000313" key="2">
    <source>
        <dbReference type="EMBL" id="RHA78943.1"/>
    </source>
</evidence>
<dbReference type="GO" id="GO:0009236">
    <property type="term" value="P:cobalamin biosynthetic process"/>
    <property type="evidence" value="ECO:0007669"/>
    <property type="project" value="UniProtKB-UniRule"/>
</dbReference>
<dbReference type="InterPro" id="IPR013078">
    <property type="entry name" value="His_Pase_superF_clade-1"/>
</dbReference>
<organism evidence="2 3">
    <name type="scientific">Phocaeicola coprophilus</name>
    <dbReference type="NCBI Taxonomy" id="387090"/>
    <lineage>
        <taxon>Bacteria</taxon>
        <taxon>Pseudomonadati</taxon>
        <taxon>Bacteroidota</taxon>
        <taxon>Bacteroidia</taxon>
        <taxon>Bacteroidales</taxon>
        <taxon>Bacteroidaceae</taxon>
        <taxon>Phocaeicola</taxon>
    </lineage>
</organism>
<name>A0A413T561_9BACT</name>
<proteinExistence type="predicted"/>
<dbReference type="Pfam" id="PF00300">
    <property type="entry name" value="His_Phos_1"/>
    <property type="match status" value="1"/>
</dbReference>
<dbReference type="RefSeq" id="WP_040311305.1">
    <property type="nucleotide sequence ID" value="NZ_CABJGD010000001.1"/>
</dbReference>
<evidence type="ECO:0000256" key="1">
    <source>
        <dbReference type="NCBIfam" id="TIGR03162"/>
    </source>
</evidence>
<dbReference type="EMBL" id="QSFT01000001">
    <property type="protein sequence ID" value="RHA78943.1"/>
    <property type="molecule type" value="Genomic_DNA"/>
</dbReference>
<dbReference type="InterPro" id="IPR017578">
    <property type="entry name" value="Ribazole_CobC"/>
</dbReference>
<dbReference type="InterPro" id="IPR029033">
    <property type="entry name" value="His_PPase_superfam"/>
</dbReference>
<dbReference type="GO" id="GO:0043755">
    <property type="term" value="F:alpha-ribazole phosphatase activity"/>
    <property type="evidence" value="ECO:0007669"/>
    <property type="project" value="UniProtKB-UniRule"/>
</dbReference>
<protein>
    <recommendedName>
        <fullName evidence="1">Alpha-ribazole phosphatase</fullName>
        <ecNumber evidence="1">3.1.3.73</ecNumber>
    </recommendedName>
</protein>
<dbReference type="EC" id="3.1.3.73" evidence="1"/>
<sequence>MKVYLIRHTAVDVPSGTCYGQTDVPLKSTFEAEAAQTLRNLSGTHFDHVYSSPLSRARRLAGYCGYPDPECDDRLMEINFGEWEMQRFDAISDPRLQEWFDDYFHVAATGGESFEDLYRRVAAFLDELKKKPCQEVGIFAHGGVLICAQIYAGAVQKETAWEHLTPYGGVISIDL</sequence>
<dbReference type="InterPro" id="IPR050275">
    <property type="entry name" value="PGM_Phosphatase"/>
</dbReference>
<dbReference type="GO" id="GO:0005737">
    <property type="term" value="C:cytoplasm"/>
    <property type="evidence" value="ECO:0007669"/>
    <property type="project" value="TreeGrafter"/>
</dbReference>
<dbReference type="SUPFAM" id="SSF53254">
    <property type="entry name" value="Phosphoglycerate mutase-like"/>
    <property type="match status" value="1"/>
</dbReference>
<gene>
    <name evidence="2" type="primary">cobC</name>
    <name evidence="2" type="ORF">DW921_00310</name>
</gene>
<dbReference type="CDD" id="cd07067">
    <property type="entry name" value="HP_PGM_like"/>
    <property type="match status" value="1"/>
</dbReference>
<evidence type="ECO:0000313" key="3">
    <source>
        <dbReference type="Proteomes" id="UP000283855"/>
    </source>
</evidence>
<dbReference type="Proteomes" id="UP000283855">
    <property type="component" value="Unassembled WGS sequence"/>
</dbReference>